<proteinExistence type="predicted"/>
<sequence length="383" mass="40468">MKLSLQGGFGEKGRTSVAVEDNGTRVMLDAGIKVGATGHEYYPMLAGPADEIDALIISHAHEDHVGALCRLIALGYGGPIYMTAETRQEMPTTLAQYAEAGDLNAYLPPDDQIHLFQPGETLVCGDLMVTTGASGHVAGGVWMAVASGGKQVVYAADMVPESTVFAMDPLPACDLLILDCSYGCDEVPGTVRAREIAQWVAEHPDGCLLPTPLSGRSLELMAALDTPFAIEKGMRHALHDQIMASNALRASASELLRARLAAAIDWEVGEPLPASPLIVHDGMGVAGPSRAAIAAADAAGMPVLLTGHLPPGSPADLLRRRGRADWIRMPTHPTLNENVALWENAGRPAVLGHSCETAVLRQMQDAIPALKTELHTGQSYTID</sequence>
<feature type="domain" description="Metallo-beta-lactamase" evidence="1">
    <location>
        <begin position="13"/>
        <end position="203"/>
    </location>
</feature>
<evidence type="ECO:0000259" key="1">
    <source>
        <dbReference type="SMART" id="SM00849"/>
    </source>
</evidence>
<dbReference type="EMBL" id="JAHWQX010000001">
    <property type="protein sequence ID" value="MBW3096682.1"/>
    <property type="molecule type" value="Genomic_DNA"/>
</dbReference>
<evidence type="ECO:0000313" key="3">
    <source>
        <dbReference type="Proteomes" id="UP001430804"/>
    </source>
</evidence>
<dbReference type="InterPro" id="IPR001279">
    <property type="entry name" value="Metallo-B-lactamas"/>
</dbReference>
<comment type="caution">
    <text evidence="2">The sequence shown here is derived from an EMBL/GenBank/DDBJ whole genome shotgun (WGS) entry which is preliminary data.</text>
</comment>
<protein>
    <submittedName>
        <fullName evidence="2">MBL fold metallo-hydrolase</fullName>
    </submittedName>
</protein>
<reference evidence="2" key="1">
    <citation type="submission" date="2021-07" db="EMBL/GenBank/DDBJ databases">
        <title>Pseudohoeflea marina sp. nov. a polyhydroxyalcanoate-producing bacterium.</title>
        <authorList>
            <person name="Zheng W."/>
            <person name="Yu S."/>
            <person name="Huang Y."/>
        </authorList>
    </citation>
    <scope>NUCLEOTIDE SEQUENCE</scope>
    <source>
        <strain evidence="2">DP4N28-3</strain>
    </source>
</reference>
<evidence type="ECO:0000313" key="2">
    <source>
        <dbReference type="EMBL" id="MBW3096682.1"/>
    </source>
</evidence>
<keyword evidence="3" id="KW-1185">Reference proteome</keyword>
<dbReference type="Pfam" id="PF12706">
    <property type="entry name" value="Lactamase_B_2"/>
    <property type="match status" value="1"/>
</dbReference>
<gene>
    <name evidence="2" type="ORF">KY465_05260</name>
</gene>
<dbReference type="InterPro" id="IPR050698">
    <property type="entry name" value="MBL"/>
</dbReference>
<dbReference type="Proteomes" id="UP001430804">
    <property type="component" value="Unassembled WGS sequence"/>
</dbReference>
<organism evidence="2 3">
    <name type="scientific">Pseudohoeflea coraliihabitans</name>
    <dbReference type="NCBI Taxonomy" id="2860393"/>
    <lineage>
        <taxon>Bacteria</taxon>
        <taxon>Pseudomonadati</taxon>
        <taxon>Pseudomonadota</taxon>
        <taxon>Alphaproteobacteria</taxon>
        <taxon>Hyphomicrobiales</taxon>
        <taxon>Rhizobiaceae</taxon>
        <taxon>Pseudohoeflea</taxon>
    </lineage>
</organism>
<dbReference type="SMART" id="SM00849">
    <property type="entry name" value="Lactamase_B"/>
    <property type="match status" value="1"/>
</dbReference>
<name>A0ABS6WL39_9HYPH</name>
<accession>A0ABS6WL39</accession>
<dbReference type="PANTHER" id="PTHR11203:SF37">
    <property type="entry name" value="INTEGRATOR COMPLEX SUBUNIT 11"/>
    <property type="match status" value="1"/>
</dbReference>
<dbReference type="PANTHER" id="PTHR11203">
    <property type="entry name" value="CLEAVAGE AND POLYADENYLATION SPECIFICITY FACTOR FAMILY MEMBER"/>
    <property type="match status" value="1"/>
</dbReference>